<organism evidence="2 3">
    <name type="scientific">Streptomyces coffeae</name>
    <dbReference type="NCBI Taxonomy" id="621382"/>
    <lineage>
        <taxon>Bacteria</taxon>
        <taxon>Bacillati</taxon>
        <taxon>Actinomycetota</taxon>
        <taxon>Actinomycetes</taxon>
        <taxon>Kitasatosporales</taxon>
        <taxon>Streptomycetaceae</taxon>
        <taxon>Streptomyces</taxon>
    </lineage>
</organism>
<dbReference type="GO" id="GO:0016740">
    <property type="term" value="F:transferase activity"/>
    <property type="evidence" value="ECO:0007669"/>
    <property type="project" value="UniProtKB-KW"/>
</dbReference>
<dbReference type="InterPro" id="IPR050483">
    <property type="entry name" value="CoA-transferase_III_domain"/>
</dbReference>
<dbReference type="EMBL" id="JAERRF010000029">
    <property type="protein sequence ID" value="MBL1101507.1"/>
    <property type="molecule type" value="Genomic_DNA"/>
</dbReference>
<accession>A0ABS1NN45</accession>
<evidence type="ECO:0000313" key="2">
    <source>
        <dbReference type="EMBL" id="MBL1101507.1"/>
    </source>
</evidence>
<evidence type="ECO:0000313" key="3">
    <source>
        <dbReference type="Proteomes" id="UP000634229"/>
    </source>
</evidence>
<dbReference type="Pfam" id="PF02515">
    <property type="entry name" value="CoA_transf_3"/>
    <property type="match status" value="1"/>
</dbReference>
<dbReference type="InterPro" id="IPR003673">
    <property type="entry name" value="CoA-Trfase_fam_III"/>
</dbReference>
<proteinExistence type="predicted"/>
<dbReference type="InterPro" id="IPR044855">
    <property type="entry name" value="CoA-Trfase_III_dom3_sf"/>
</dbReference>
<name>A0ABS1NN45_9ACTN</name>
<dbReference type="PANTHER" id="PTHR48207">
    <property type="entry name" value="SUCCINATE--HYDROXYMETHYLGLUTARATE COA-TRANSFERASE"/>
    <property type="match status" value="1"/>
</dbReference>
<dbReference type="Gene3D" id="3.30.1540.10">
    <property type="entry name" value="formyl-coa transferase, domain 3"/>
    <property type="match status" value="1"/>
</dbReference>
<evidence type="ECO:0000256" key="1">
    <source>
        <dbReference type="ARBA" id="ARBA00022679"/>
    </source>
</evidence>
<dbReference type="Proteomes" id="UP000634229">
    <property type="component" value="Unassembled WGS sequence"/>
</dbReference>
<dbReference type="SUPFAM" id="SSF89796">
    <property type="entry name" value="CoA-transferase family III (CaiB/BaiF)"/>
    <property type="match status" value="1"/>
</dbReference>
<keyword evidence="3" id="KW-1185">Reference proteome</keyword>
<dbReference type="PANTHER" id="PTHR48207:SF3">
    <property type="entry name" value="SUCCINATE--HYDROXYMETHYLGLUTARATE COA-TRANSFERASE"/>
    <property type="match status" value="1"/>
</dbReference>
<comment type="caution">
    <text evidence="2">The sequence shown here is derived from an EMBL/GenBank/DDBJ whole genome shotgun (WGS) entry which is preliminary data.</text>
</comment>
<reference evidence="2 3" key="1">
    <citation type="submission" date="2021-01" db="EMBL/GenBank/DDBJ databases">
        <title>WGS of actinomycetes isolated from Thailand.</title>
        <authorList>
            <person name="Thawai C."/>
        </authorList>
    </citation>
    <scope>NUCLEOTIDE SEQUENCE [LARGE SCALE GENOMIC DNA]</scope>
    <source>
        <strain evidence="2 3">CA1R205</strain>
    </source>
</reference>
<dbReference type="Gene3D" id="3.40.50.10540">
    <property type="entry name" value="Crotonobetainyl-coa:carnitine coa-transferase, domain 1"/>
    <property type="match status" value="1"/>
</dbReference>
<protein>
    <submittedName>
        <fullName evidence="2">CoA transferase</fullName>
    </submittedName>
</protein>
<gene>
    <name evidence="2" type="ORF">JK363_33580</name>
</gene>
<dbReference type="InterPro" id="IPR023606">
    <property type="entry name" value="CoA-Trfase_III_dom_1_sf"/>
</dbReference>
<sequence length="409" mass="43074">MPDDTGHGSAWQVHRGALRGLKVLDLSRILSGPYCTMMLADLGADVIKIEEPRRGDDTRMWGPPFQGADASYFLSANRNKRSCAVDLKHPRLRAVVQRLAGEADVVVENFRPGTAERLGLGYDQVAAANPGVVYASISGYGQSGPYRDAPGYDAIAQALSGMMSITGEPNGPPVRFGVAGADLSAGMFAAVGILAALHSRRHTGVGQWVDIGLLDAQIAWLSYVAAGWFATGDTPPRYGSAHPTIVPYQAFGTADGHVMVAAGNDGLWHAFADAVGLGHLAKDERFATNPDRVRNRAHLLALIDEAIARRPTAHWVRVLGAAGVPVAPINDVAGALAHPQVVAREMIRDVKHTEAGPVRVLASPIKLSGTPPDVRDAPPVLGEHTTAILLDCGVGDIELTSLTESGAIG</sequence>
<keyword evidence="1 2" id="KW-0808">Transferase</keyword>